<accession>A0ABU1TDV1</accession>
<proteinExistence type="predicted"/>
<evidence type="ECO:0000256" key="1">
    <source>
        <dbReference type="ARBA" id="ARBA00022679"/>
    </source>
</evidence>
<gene>
    <name evidence="3" type="ORF">J2W55_003208</name>
</gene>
<dbReference type="RefSeq" id="WP_310097445.1">
    <property type="nucleotide sequence ID" value="NZ_JAVDUU010000003.1"/>
</dbReference>
<dbReference type="SUPFAM" id="SSF53756">
    <property type="entry name" value="UDP-Glycosyltransferase/glycogen phosphorylase"/>
    <property type="match status" value="1"/>
</dbReference>
<name>A0ABU1TDV1_9SPHI</name>
<keyword evidence="1" id="KW-0808">Transferase</keyword>
<evidence type="ECO:0000259" key="2">
    <source>
        <dbReference type="Pfam" id="PF00534"/>
    </source>
</evidence>
<dbReference type="InterPro" id="IPR001296">
    <property type="entry name" value="Glyco_trans_1"/>
</dbReference>
<evidence type="ECO:0000313" key="3">
    <source>
        <dbReference type="EMBL" id="MDR6943355.1"/>
    </source>
</evidence>
<organism evidence="3 4">
    <name type="scientific">Mucilaginibacter pocheonensis</name>
    <dbReference type="NCBI Taxonomy" id="398050"/>
    <lineage>
        <taxon>Bacteria</taxon>
        <taxon>Pseudomonadati</taxon>
        <taxon>Bacteroidota</taxon>
        <taxon>Sphingobacteriia</taxon>
        <taxon>Sphingobacteriales</taxon>
        <taxon>Sphingobacteriaceae</taxon>
        <taxon>Mucilaginibacter</taxon>
    </lineage>
</organism>
<comment type="caution">
    <text evidence="3">The sequence shown here is derived from an EMBL/GenBank/DDBJ whole genome shotgun (WGS) entry which is preliminary data.</text>
</comment>
<protein>
    <submittedName>
        <fullName evidence="3">Glycosyltransferase involved in cell wall biosynthesis</fullName>
    </submittedName>
</protein>
<feature type="domain" description="Glycosyl transferase family 1" evidence="2">
    <location>
        <begin position="183"/>
        <end position="328"/>
    </location>
</feature>
<reference evidence="3 4" key="1">
    <citation type="submission" date="2023-07" db="EMBL/GenBank/DDBJ databases">
        <title>Sorghum-associated microbial communities from plants grown in Nebraska, USA.</title>
        <authorList>
            <person name="Schachtman D."/>
        </authorList>
    </citation>
    <scope>NUCLEOTIDE SEQUENCE [LARGE SCALE GENOMIC DNA]</scope>
    <source>
        <strain evidence="3 4">3262</strain>
    </source>
</reference>
<dbReference type="Proteomes" id="UP001247620">
    <property type="component" value="Unassembled WGS sequence"/>
</dbReference>
<evidence type="ECO:0000313" key="4">
    <source>
        <dbReference type="Proteomes" id="UP001247620"/>
    </source>
</evidence>
<dbReference type="CDD" id="cd03801">
    <property type="entry name" value="GT4_PimA-like"/>
    <property type="match status" value="1"/>
</dbReference>
<dbReference type="EMBL" id="JAVDUU010000003">
    <property type="protein sequence ID" value="MDR6943355.1"/>
    <property type="molecule type" value="Genomic_DNA"/>
</dbReference>
<dbReference type="Pfam" id="PF00534">
    <property type="entry name" value="Glycos_transf_1"/>
    <property type="match status" value="1"/>
</dbReference>
<sequence>MIKLVDLTYYTHLNYDQPVQVAENHAPALAFASYLKNRLHFTFVKHATFHKYAVVNGVHYYFLKGLNRFWFVSVKTHQLITELKPDIILVQGFVFPLQVMFLRWFCGGNIKIIIQHHGELPFDGIKGRLQKLACNLANAFIFTAAGNAEKWKKRNILKPNAHIFELLEASTTFKPQDKTASKERTGMTGKTNFLWVGRLNANKDPITVLTGFEQYLQINADAKLYMIYQTDDMLNEVIAMFATSKTLANAVILVGKVPNTELPYWYSAADFYLSGSHKEGSGYALLEAMACGCIPVVTAIPSYQKIAGACKSVFFYPCGNAGALARLLGIVNNLDREKLSINTLDHFNKNLTFKNIADGLFDICTRLMTE</sequence>
<dbReference type="Gene3D" id="3.40.50.2000">
    <property type="entry name" value="Glycogen Phosphorylase B"/>
    <property type="match status" value="2"/>
</dbReference>
<dbReference type="PANTHER" id="PTHR46401">
    <property type="entry name" value="GLYCOSYLTRANSFERASE WBBK-RELATED"/>
    <property type="match status" value="1"/>
</dbReference>
<keyword evidence="4" id="KW-1185">Reference proteome</keyword>
<dbReference type="PANTHER" id="PTHR46401:SF2">
    <property type="entry name" value="GLYCOSYLTRANSFERASE WBBK-RELATED"/>
    <property type="match status" value="1"/>
</dbReference>